<reference evidence="1" key="2">
    <citation type="submission" date="2020-09" db="EMBL/GenBank/DDBJ databases">
        <authorList>
            <person name="Sun Q."/>
            <person name="Kim S."/>
        </authorList>
    </citation>
    <scope>NUCLEOTIDE SEQUENCE</scope>
    <source>
        <strain evidence="1">KCTC 32422</strain>
    </source>
</reference>
<organism evidence="1 2">
    <name type="scientific">Novosphingobium arvoryzae</name>
    <dbReference type="NCBI Taxonomy" id="1256514"/>
    <lineage>
        <taxon>Bacteria</taxon>
        <taxon>Pseudomonadati</taxon>
        <taxon>Pseudomonadota</taxon>
        <taxon>Alphaproteobacteria</taxon>
        <taxon>Sphingomonadales</taxon>
        <taxon>Sphingomonadaceae</taxon>
        <taxon>Novosphingobium</taxon>
    </lineage>
</organism>
<comment type="caution">
    <text evidence="1">The sequence shown here is derived from an EMBL/GenBank/DDBJ whole genome shotgun (WGS) entry which is preliminary data.</text>
</comment>
<gene>
    <name evidence="1" type="ORF">GCM10011617_14950</name>
</gene>
<protein>
    <submittedName>
        <fullName evidence="1">Uncharacterized protein</fullName>
    </submittedName>
</protein>
<dbReference type="Proteomes" id="UP000634139">
    <property type="component" value="Unassembled WGS sequence"/>
</dbReference>
<proteinExistence type="predicted"/>
<keyword evidence="2" id="KW-1185">Reference proteome</keyword>
<dbReference type="AlphaFoldDB" id="A0A918RDC7"/>
<sequence>MPFNEKRPRDNLGRSRDETAGLCLRSSAIPLDRLVQSLMRPSDVADDGLTLNLSLQRLRATGWRADENRICSIEETAEN</sequence>
<accession>A0A918RDC7</accession>
<dbReference type="EMBL" id="BMZD01000003">
    <property type="protein sequence ID" value="GGZ95660.1"/>
    <property type="molecule type" value="Genomic_DNA"/>
</dbReference>
<reference evidence="1" key="1">
    <citation type="journal article" date="2014" name="Int. J. Syst. Evol. Microbiol.">
        <title>Complete genome sequence of Corynebacterium casei LMG S-19264T (=DSM 44701T), isolated from a smear-ripened cheese.</title>
        <authorList>
            <consortium name="US DOE Joint Genome Institute (JGI-PGF)"/>
            <person name="Walter F."/>
            <person name="Albersmeier A."/>
            <person name="Kalinowski J."/>
            <person name="Ruckert C."/>
        </authorList>
    </citation>
    <scope>NUCLEOTIDE SEQUENCE</scope>
    <source>
        <strain evidence="1">KCTC 32422</strain>
    </source>
</reference>
<name>A0A918RDC7_9SPHN</name>
<evidence type="ECO:0000313" key="2">
    <source>
        <dbReference type="Proteomes" id="UP000634139"/>
    </source>
</evidence>
<evidence type="ECO:0000313" key="1">
    <source>
        <dbReference type="EMBL" id="GGZ95660.1"/>
    </source>
</evidence>